<keyword evidence="3 5" id="KW-0067">ATP-binding</keyword>
<evidence type="ECO:0000256" key="1">
    <source>
        <dbReference type="ARBA" id="ARBA00022598"/>
    </source>
</evidence>
<dbReference type="STRING" id="405436.SAMN05444365_101184"/>
<comment type="function">
    <text evidence="5">ATP-dependent carboxylate-amine ligase which exhibits weak glutamate--cysteine ligase activity.</text>
</comment>
<dbReference type="AlphaFoldDB" id="A0A1H3FVW7"/>
<dbReference type="RefSeq" id="WP_091550182.1">
    <property type="nucleotide sequence ID" value="NZ_FNPH01000001.1"/>
</dbReference>
<proteinExistence type="inferred from homology"/>
<dbReference type="PANTHER" id="PTHR36510">
    <property type="entry name" value="GLUTAMATE--CYSTEINE LIGASE 2-RELATED"/>
    <property type="match status" value="1"/>
</dbReference>
<keyword evidence="1 5" id="KW-0436">Ligase</keyword>
<dbReference type="NCBIfam" id="NF010041">
    <property type="entry name" value="PRK13517.1-1"/>
    <property type="match status" value="1"/>
</dbReference>
<name>A0A1H3FVW7_9ACTN</name>
<evidence type="ECO:0000313" key="7">
    <source>
        <dbReference type="Proteomes" id="UP000242415"/>
    </source>
</evidence>
<evidence type="ECO:0000256" key="4">
    <source>
        <dbReference type="ARBA" id="ARBA00048819"/>
    </source>
</evidence>
<organism evidence="6 7">
    <name type="scientific">Micromonospora pattaloongensis</name>
    <dbReference type="NCBI Taxonomy" id="405436"/>
    <lineage>
        <taxon>Bacteria</taxon>
        <taxon>Bacillati</taxon>
        <taxon>Actinomycetota</taxon>
        <taxon>Actinomycetes</taxon>
        <taxon>Micromonosporales</taxon>
        <taxon>Micromonosporaceae</taxon>
        <taxon>Micromonospora</taxon>
    </lineage>
</organism>
<dbReference type="SUPFAM" id="SSF55931">
    <property type="entry name" value="Glutamine synthetase/guanido kinase"/>
    <property type="match status" value="1"/>
</dbReference>
<protein>
    <recommendedName>
        <fullName evidence="5">Putative glutamate--cysteine ligase 2</fullName>
        <ecNumber evidence="5">6.3.2.2</ecNumber>
    </recommendedName>
    <alternativeName>
        <fullName evidence="5">Gamma-glutamylcysteine synthetase 2</fullName>
        <shortName evidence="5">GCS 2</shortName>
        <shortName evidence="5">Gamma-GCS 2</shortName>
    </alternativeName>
</protein>
<evidence type="ECO:0000256" key="3">
    <source>
        <dbReference type="ARBA" id="ARBA00022840"/>
    </source>
</evidence>
<dbReference type="GO" id="GO:0042398">
    <property type="term" value="P:modified amino acid biosynthetic process"/>
    <property type="evidence" value="ECO:0007669"/>
    <property type="project" value="InterPro"/>
</dbReference>
<dbReference type="Pfam" id="PF04107">
    <property type="entry name" value="GCS2"/>
    <property type="match status" value="1"/>
</dbReference>
<comment type="similarity">
    <text evidence="5">Belongs to the glutamate--cysteine ligase type 2 family. YbdK subfamily.</text>
</comment>
<comment type="catalytic activity">
    <reaction evidence="4 5">
        <text>L-cysteine + L-glutamate + ATP = gamma-L-glutamyl-L-cysteine + ADP + phosphate + H(+)</text>
        <dbReference type="Rhea" id="RHEA:13285"/>
        <dbReference type="ChEBI" id="CHEBI:15378"/>
        <dbReference type="ChEBI" id="CHEBI:29985"/>
        <dbReference type="ChEBI" id="CHEBI:30616"/>
        <dbReference type="ChEBI" id="CHEBI:35235"/>
        <dbReference type="ChEBI" id="CHEBI:43474"/>
        <dbReference type="ChEBI" id="CHEBI:58173"/>
        <dbReference type="ChEBI" id="CHEBI:456216"/>
        <dbReference type="EC" id="6.3.2.2"/>
    </reaction>
</comment>
<evidence type="ECO:0000256" key="2">
    <source>
        <dbReference type="ARBA" id="ARBA00022741"/>
    </source>
</evidence>
<dbReference type="InterPro" id="IPR014746">
    <property type="entry name" value="Gln_synth/guanido_kin_cat_dom"/>
</dbReference>
<dbReference type="OrthoDB" id="9803842at2"/>
<keyword evidence="7" id="KW-1185">Reference proteome</keyword>
<evidence type="ECO:0000313" key="6">
    <source>
        <dbReference type="EMBL" id="SDX95212.1"/>
    </source>
</evidence>
<dbReference type="EC" id="6.3.2.2" evidence="5"/>
<dbReference type="EMBL" id="FNPH01000001">
    <property type="protein sequence ID" value="SDX95212.1"/>
    <property type="molecule type" value="Genomic_DNA"/>
</dbReference>
<dbReference type="NCBIfam" id="TIGR02050">
    <property type="entry name" value="gshA_cyan_rel"/>
    <property type="match status" value="1"/>
</dbReference>
<sequence>MNSGVMTEVRPAPEQASDLLTVGVEEEFLLVDPATGAAAPAVDAVLAEVPAELSGQVQQEFQTSQIEIGTPPGIELGALRHSLGLLREGLSDAAERAGVRLLAVGTGPIAGPEPPIVDKPRFHRMVERYRLLVDGPGNNGMHVHVAIPDPETGVQVLNHLRPWLPVLHAATTNSPFYEGVDTGYASWRSVMWERWPAVAPTPWLESHAHYQRLVDELIESGMLLDEGMLYWYARLSANYPTVEVRVGDVCPTVDDAVLIAALIRALVATILTDIEAGRPAPPVDHHMLVAAHWRAAHDGLEGMAVDVAEGGTRSAWHLMRRLFDRVCPELDRHGDLAQVTALLGRLRSRGTGAARQRAVHARAGELRDVVGYLAAQTRG</sequence>
<dbReference type="InterPro" id="IPR006336">
    <property type="entry name" value="GCS2"/>
</dbReference>
<evidence type="ECO:0000256" key="5">
    <source>
        <dbReference type="HAMAP-Rule" id="MF_01609"/>
    </source>
</evidence>
<dbReference type="InterPro" id="IPR050141">
    <property type="entry name" value="GCL_type2/YbdK_subfam"/>
</dbReference>
<dbReference type="Gene3D" id="3.30.590.20">
    <property type="match status" value="1"/>
</dbReference>
<reference evidence="7" key="1">
    <citation type="submission" date="2016-10" db="EMBL/GenBank/DDBJ databases">
        <authorList>
            <person name="Varghese N."/>
            <person name="Submissions S."/>
        </authorList>
    </citation>
    <scope>NUCLEOTIDE SEQUENCE [LARGE SCALE GENOMIC DNA]</scope>
    <source>
        <strain evidence="7">DSM 45245</strain>
    </source>
</reference>
<dbReference type="PANTHER" id="PTHR36510:SF1">
    <property type="entry name" value="GLUTAMATE--CYSTEINE LIGASE 2-RELATED"/>
    <property type="match status" value="1"/>
</dbReference>
<dbReference type="GO" id="GO:0004357">
    <property type="term" value="F:glutamate-cysteine ligase activity"/>
    <property type="evidence" value="ECO:0007669"/>
    <property type="project" value="UniProtKB-EC"/>
</dbReference>
<dbReference type="HAMAP" id="MF_01609">
    <property type="entry name" value="Glu_cys_ligase_2"/>
    <property type="match status" value="1"/>
</dbReference>
<dbReference type="Proteomes" id="UP000242415">
    <property type="component" value="Unassembled WGS sequence"/>
</dbReference>
<dbReference type="GO" id="GO:0005524">
    <property type="term" value="F:ATP binding"/>
    <property type="evidence" value="ECO:0007669"/>
    <property type="project" value="UniProtKB-KW"/>
</dbReference>
<keyword evidence="2 5" id="KW-0547">Nucleotide-binding</keyword>
<gene>
    <name evidence="6" type="ORF">SAMN05444365_101184</name>
</gene>
<accession>A0A1H3FVW7</accession>
<dbReference type="InterPro" id="IPR011793">
    <property type="entry name" value="YbdK"/>
</dbReference>